<dbReference type="Pfam" id="PF16822">
    <property type="entry name" value="ALGX"/>
    <property type="match status" value="1"/>
</dbReference>
<feature type="region of interest" description="Disordered" evidence="7">
    <location>
        <begin position="278"/>
        <end position="302"/>
    </location>
</feature>
<comment type="caution">
    <text evidence="9">The sequence shown here is derived from an EMBL/GenBank/DDBJ whole genome shotgun (WGS) entry which is preliminary data.</text>
</comment>
<organism evidence="9 10">
    <name type="scientific">Jutongia huaianensis</name>
    <dbReference type="NCBI Taxonomy" id="2763668"/>
    <lineage>
        <taxon>Bacteria</taxon>
        <taxon>Bacillati</taxon>
        <taxon>Bacillota</taxon>
        <taxon>Clostridia</taxon>
        <taxon>Lachnospirales</taxon>
        <taxon>Lachnospiraceae</taxon>
        <taxon>Jutongia</taxon>
    </lineage>
</organism>
<keyword evidence="10" id="KW-1185">Reference proteome</keyword>
<proteinExistence type="predicted"/>
<evidence type="ECO:0000256" key="5">
    <source>
        <dbReference type="ARBA" id="ARBA00022764"/>
    </source>
</evidence>
<accession>A0ABR7MY66</accession>
<dbReference type="InterPro" id="IPR031811">
    <property type="entry name" value="ALGX/ALGJ_SGNH-like"/>
</dbReference>
<comment type="pathway">
    <text evidence="2">Glycan biosynthesis; alginate biosynthesis.</text>
</comment>
<dbReference type="Proteomes" id="UP000606193">
    <property type="component" value="Unassembled WGS sequence"/>
</dbReference>
<gene>
    <name evidence="9" type="ORF">H8704_01565</name>
</gene>
<dbReference type="EMBL" id="JACRSX010000001">
    <property type="protein sequence ID" value="MBC8561330.1"/>
    <property type="molecule type" value="Genomic_DNA"/>
</dbReference>
<feature type="compositionally biased region" description="Basic and acidic residues" evidence="7">
    <location>
        <begin position="284"/>
        <end position="295"/>
    </location>
</feature>
<feature type="domain" description="AlgX/AlgJ SGNH hydrolase-like" evidence="8">
    <location>
        <begin position="89"/>
        <end position="259"/>
    </location>
</feature>
<comment type="subcellular location">
    <subcellularLocation>
        <location evidence="1">Periplasm</location>
    </subcellularLocation>
</comment>
<evidence type="ECO:0000313" key="10">
    <source>
        <dbReference type="Proteomes" id="UP000606193"/>
    </source>
</evidence>
<evidence type="ECO:0000256" key="1">
    <source>
        <dbReference type="ARBA" id="ARBA00004418"/>
    </source>
</evidence>
<evidence type="ECO:0000313" key="9">
    <source>
        <dbReference type="EMBL" id="MBC8561330.1"/>
    </source>
</evidence>
<dbReference type="RefSeq" id="WP_249297021.1">
    <property type="nucleotide sequence ID" value="NZ_JACRSX010000001.1"/>
</dbReference>
<keyword evidence="3" id="KW-0808">Transferase</keyword>
<evidence type="ECO:0000256" key="4">
    <source>
        <dbReference type="ARBA" id="ARBA00022729"/>
    </source>
</evidence>
<reference evidence="9 10" key="1">
    <citation type="submission" date="2020-08" db="EMBL/GenBank/DDBJ databases">
        <title>Genome public.</title>
        <authorList>
            <person name="Liu C."/>
            <person name="Sun Q."/>
        </authorList>
    </citation>
    <scope>NUCLEOTIDE SEQUENCE [LARGE SCALE GENOMIC DNA]</scope>
    <source>
        <strain evidence="9 10">NSJ-37</strain>
    </source>
</reference>
<evidence type="ECO:0000256" key="3">
    <source>
        <dbReference type="ARBA" id="ARBA00022679"/>
    </source>
</evidence>
<sequence>MKKRIFIAVFFIILLIPFVGMSVYHADLSIEKKHEEALPSLIRNGRINTGFFQGITDYVADHFAFRQEMITADARIKAGIFHSSANDKVIVGKNGWLFFQETMNDYQKRNLLSDREIHNCATVVRLIGQGVELQGAEFAFTVAPNKNTLYGKYMPDRFQTGSGEGNLEHLIREMKAQKVHYVDLQTPLRKEQKQVYHKLDTHWNNLGASIACGTLLGYFGKDHIHYENESYTRKKNFSGDLQGMLFPKSSRKDWNVTYDRSWTYEYVNDVTSTEQMEIQTENQTQRDDQKNAVKEKPKKQKKHKSLVMYRDSFGNALVPFMAQEYQKGYFTKEVPYDLSLVDAYQADDVVIELAQRQIPTLLEGIPYMMAPGVAFDQDVEEITQTEAVMETEEVPGTDGVLRISGETDKQWTDDDSEIYISMYGKKNLLMYEAFPSVYDPMDDKADRAYSYGAYIDTSSMPADHYQIEIITKKDGSYYTTGFLGRYVVT</sequence>
<evidence type="ECO:0000256" key="7">
    <source>
        <dbReference type="SAM" id="MobiDB-lite"/>
    </source>
</evidence>
<name>A0ABR7MY66_9FIRM</name>
<evidence type="ECO:0000256" key="6">
    <source>
        <dbReference type="ARBA" id="ARBA00022841"/>
    </source>
</evidence>
<evidence type="ECO:0000256" key="2">
    <source>
        <dbReference type="ARBA" id="ARBA00005182"/>
    </source>
</evidence>
<keyword evidence="5" id="KW-0574">Periplasm</keyword>
<protein>
    <recommendedName>
        <fullName evidence="8">AlgX/AlgJ SGNH hydrolase-like domain-containing protein</fullName>
    </recommendedName>
</protein>
<keyword evidence="6" id="KW-0016">Alginate biosynthesis</keyword>
<evidence type="ECO:0000259" key="8">
    <source>
        <dbReference type="Pfam" id="PF16822"/>
    </source>
</evidence>
<keyword evidence="4" id="KW-0732">Signal</keyword>